<evidence type="ECO:0000256" key="2">
    <source>
        <dbReference type="ARBA" id="ARBA00022703"/>
    </source>
</evidence>
<dbReference type="InterPro" id="IPR050452">
    <property type="entry name" value="Metacaspase"/>
</dbReference>
<dbReference type="EMBL" id="DS547099">
    <property type="protein sequence ID" value="EDR09430.1"/>
    <property type="molecule type" value="Genomic_DNA"/>
</dbReference>
<dbReference type="GO" id="GO:0005737">
    <property type="term" value="C:cytoplasm"/>
    <property type="evidence" value="ECO:0007669"/>
    <property type="project" value="TreeGrafter"/>
</dbReference>
<accession>B0D7N8</accession>
<evidence type="ECO:0000313" key="7">
    <source>
        <dbReference type="Proteomes" id="UP000001194"/>
    </source>
</evidence>
<gene>
    <name evidence="6" type="ORF">LACBIDRAFT_293921</name>
</gene>
<dbReference type="GeneID" id="6075586"/>
<dbReference type="KEGG" id="lbc:LACBIDRAFT_293921"/>
<dbReference type="AlphaFoldDB" id="B0D7N8"/>
<dbReference type="SUPFAM" id="SSF52129">
    <property type="entry name" value="Caspase-like"/>
    <property type="match status" value="1"/>
</dbReference>
<evidence type="ECO:0000256" key="4">
    <source>
        <dbReference type="SAM" id="Coils"/>
    </source>
</evidence>
<keyword evidence="3" id="KW-0788">Thiol protease</keyword>
<protein>
    <submittedName>
        <fullName evidence="6">Predicted protein</fullName>
    </submittedName>
</protein>
<dbReference type="Pfam" id="PF00656">
    <property type="entry name" value="Peptidase_C14"/>
    <property type="match status" value="1"/>
</dbReference>
<evidence type="ECO:0000256" key="3">
    <source>
        <dbReference type="ARBA" id="ARBA00022807"/>
    </source>
</evidence>
<dbReference type="HOGENOM" id="CLU_011935_1_0_1"/>
<keyword evidence="3" id="KW-0378">Hydrolase</keyword>
<keyword evidence="4" id="KW-0175">Coiled coil</keyword>
<evidence type="ECO:0000259" key="5">
    <source>
        <dbReference type="Pfam" id="PF00656"/>
    </source>
</evidence>
<dbReference type="InParanoid" id="B0D7N8"/>
<keyword evidence="7" id="KW-1185">Reference proteome</keyword>
<dbReference type="Proteomes" id="UP000001194">
    <property type="component" value="Unassembled WGS sequence"/>
</dbReference>
<proteinExistence type="inferred from homology"/>
<reference evidence="6 7" key="1">
    <citation type="journal article" date="2008" name="Nature">
        <title>The genome of Laccaria bicolor provides insights into mycorrhizal symbiosis.</title>
        <authorList>
            <person name="Martin F."/>
            <person name="Aerts A."/>
            <person name="Ahren D."/>
            <person name="Brun A."/>
            <person name="Danchin E.G.J."/>
            <person name="Duchaussoy F."/>
            <person name="Gibon J."/>
            <person name="Kohler A."/>
            <person name="Lindquist E."/>
            <person name="Pereda V."/>
            <person name="Salamov A."/>
            <person name="Shapiro H.J."/>
            <person name="Wuyts J."/>
            <person name="Blaudez D."/>
            <person name="Buee M."/>
            <person name="Brokstein P."/>
            <person name="Canbaeck B."/>
            <person name="Cohen D."/>
            <person name="Courty P.E."/>
            <person name="Coutinho P.M."/>
            <person name="Delaruelle C."/>
            <person name="Detter J.C."/>
            <person name="Deveau A."/>
            <person name="DiFazio S."/>
            <person name="Duplessis S."/>
            <person name="Fraissinet-Tachet L."/>
            <person name="Lucic E."/>
            <person name="Frey-Klett P."/>
            <person name="Fourrey C."/>
            <person name="Feussner I."/>
            <person name="Gay G."/>
            <person name="Grimwood J."/>
            <person name="Hoegger P.J."/>
            <person name="Jain P."/>
            <person name="Kilaru S."/>
            <person name="Labbe J."/>
            <person name="Lin Y.C."/>
            <person name="Legue V."/>
            <person name="Le Tacon F."/>
            <person name="Marmeisse R."/>
            <person name="Melayah D."/>
            <person name="Montanini B."/>
            <person name="Muratet M."/>
            <person name="Nehls U."/>
            <person name="Niculita-Hirzel H."/>
            <person name="Oudot-Le Secq M.P."/>
            <person name="Peter M."/>
            <person name="Quesneville H."/>
            <person name="Rajashekar B."/>
            <person name="Reich M."/>
            <person name="Rouhier N."/>
            <person name="Schmutz J."/>
            <person name="Yin T."/>
            <person name="Chalot M."/>
            <person name="Henrissat B."/>
            <person name="Kuees U."/>
            <person name="Lucas S."/>
            <person name="Van de Peer Y."/>
            <person name="Podila G.K."/>
            <person name="Polle A."/>
            <person name="Pukkila P.J."/>
            <person name="Richardson P.M."/>
            <person name="Rouze P."/>
            <person name="Sanders I.R."/>
            <person name="Stajich J.E."/>
            <person name="Tunlid A."/>
            <person name="Tuskan G."/>
            <person name="Grigoriev I.V."/>
        </authorList>
    </citation>
    <scope>NUCLEOTIDE SEQUENCE [LARGE SCALE GENOMIC DNA]</scope>
    <source>
        <strain evidence="7">S238N-H82 / ATCC MYA-4686</strain>
    </source>
</reference>
<keyword evidence="3" id="KW-0645">Protease</keyword>
<dbReference type="GO" id="GO:0004197">
    <property type="term" value="F:cysteine-type endopeptidase activity"/>
    <property type="evidence" value="ECO:0007669"/>
    <property type="project" value="InterPro"/>
</dbReference>
<name>B0D7N8_LACBS</name>
<dbReference type="OrthoDB" id="3223806at2759"/>
<evidence type="ECO:0000256" key="1">
    <source>
        <dbReference type="ARBA" id="ARBA00009005"/>
    </source>
</evidence>
<dbReference type="GO" id="GO:0006508">
    <property type="term" value="P:proteolysis"/>
    <property type="evidence" value="ECO:0007669"/>
    <property type="project" value="InterPro"/>
</dbReference>
<feature type="coiled-coil region" evidence="4">
    <location>
        <begin position="712"/>
        <end position="760"/>
    </location>
</feature>
<dbReference type="PANTHER" id="PTHR48104:SF30">
    <property type="entry name" value="METACASPASE-1"/>
    <property type="match status" value="1"/>
</dbReference>
<dbReference type="PANTHER" id="PTHR48104">
    <property type="entry name" value="METACASPASE-4"/>
    <property type="match status" value="1"/>
</dbReference>
<dbReference type="InterPro" id="IPR011600">
    <property type="entry name" value="Pept_C14_caspase"/>
</dbReference>
<sequence>MVVSTFRQNLRESGPNAEKAQNHGMSVVYHCLEANKDIQHRSKFGSWKQRVTPKLDLIPVQYSITCRSPERSLSLARAFPEANIATLKSINVYQDVTIPDLKGAVPDAEAIRKFLLNELDVPESQMTILLDSQATRSAIVGAFQHLADNSAIQRGDPILIYYAGHGSWATAPKDWHTEDGKIQMLVPVDCGIKDIHGIPDKTIGTLITKIADKKGDNITVIFDCCHSGSGTRGDSSVVSTRGFDYEKQLPKDLDAKLLTGDACNSNEVAREAKGRGAFTTALLATLATVCTDKISYTDLLRRIDALPMQNPQCEGVKQHRFLFDSKAPTRRRTVYNVKTQDNELKIEAGVIHGITIGATFELWESHEAYDNKLECLGAVDVSQIGQFHSSASLLSHPKRDKTPTLAVQVGWGKKQVLRLYAPEEVSCVREAVLKQSAVTSSQRMEITLSDLGAAEISAVVVGNKIAFDTHDPRVMQYGLTRLPKTVDQDVDAIHSVLCGIAHYSYHLRRTNVTPPKFDGVPLREKIVVEFFRLQEGGFGEDGTRQMVPGANLNVPGAGIDLVVGEALYGFKIVNNSPLDLYPYFFFFDNCDLSIYPPLKRGQELPIGYGSGGHTARRYTIEDPTQDLEVGFLKLFISSQYVDFSKVEQNSPFGDASRAMKKAKVSPPRFWDAIFIPLIQRRHAKPAAEAHEAASPPAADGASDIRRDIDLFKVQHQEDMRKLKSDLETLRKNKDAAREATKRLERDCQQIQQDVKRCAQEQGVFEEQLRSNRLAWKKAMAEIN</sequence>
<feature type="domain" description="Peptidase C14 caspase" evidence="5">
    <location>
        <begin position="90"/>
        <end position="304"/>
    </location>
</feature>
<keyword evidence="2" id="KW-0053">Apoptosis</keyword>
<dbReference type="GO" id="GO:0006915">
    <property type="term" value="P:apoptotic process"/>
    <property type="evidence" value="ECO:0007669"/>
    <property type="project" value="UniProtKB-KW"/>
</dbReference>
<comment type="similarity">
    <text evidence="1">Belongs to the peptidase C14B family.</text>
</comment>
<dbReference type="Gene3D" id="3.40.50.1460">
    <property type="match status" value="1"/>
</dbReference>
<dbReference type="RefSeq" id="XP_001879779.1">
    <property type="nucleotide sequence ID" value="XM_001879744.1"/>
</dbReference>
<evidence type="ECO:0000313" key="6">
    <source>
        <dbReference type="EMBL" id="EDR09430.1"/>
    </source>
</evidence>
<organism evidence="7">
    <name type="scientific">Laccaria bicolor (strain S238N-H82 / ATCC MYA-4686)</name>
    <name type="common">Bicoloured deceiver</name>
    <name type="synonym">Laccaria laccata var. bicolor</name>
    <dbReference type="NCBI Taxonomy" id="486041"/>
    <lineage>
        <taxon>Eukaryota</taxon>
        <taxon>Fungi</taxon>
        <taxon>Dikarya</taxon>
        <taxon>Basidiomycota</taxon>
        <taxon>Agaricomycotina</taxon>
        <taxon>Agaricomycetes</taxon>
        <taxon>Agaricomycetidae</taxon>
        <taxon>Agaricales</taxon>
        <taxon>Agaricineae</taxon>
        <taxon>Hydnangiaceae</taxon>
        <taxon>Laccaria</taxon>
    </lineage>
</organism>
<dbReference type="InterPro" id="IPR029030">
    <property type="entry name" value="Caspase-like_dom_sf"/>
</dbReference>